<evidence type="ECO:0000259" key="1">
    <source>
        <dbReference type="Pfam" id="PF22078"/>
    </source>
</evidence>
<dbReference type="GO" id="GO:0003735">
    <property type="term" value="F:structural constituent of ribosome"/>
    <property type="evidence" value="ECO:0007669"/>
    <property type="project" value="InterPro"/>
</dbReference>
<feature type="non-terminal residue" evidence="2">
    <location>
        <position position="1"/>
    </location>
</feature>
<proteinExistence type="predicted"/>
<dbReference type="GO" id="GO:0006412">
    <property type="term" value="P:translation"/>
    <property type="evidence" value="ECO:0007669"/>
    <property type="project" value="InterPro"/>
</dbReference>
<name>A0A7L2RW68_9PASS</name>
<evidence type="ECO:0000313" key="3">
    <source>
        <dbReference type="Proteomes" id="UP000560066"/>
    </source>
</evidence>
<gene>
    <name evidence="2" type="primary">Mrpl9</name>
    <name evidence="2" type="ORF">NEOCOR_R03114</name>
</gene>
<accession>A0A7L2RW68</accession>
<organism evidence="2 3">
    <name type="scientific">Neodrepanis coruscans</name>
    <name type="common">wattled asity</name>
    <dbReference type="NCBI Taxonomy" id="254563"/>
    <lineage>
        <taxon>Eukaryota</taxon>
        <taxon>Metazoa</taxon>
        <taxon>Chordata</taxon>
        <taxon>Craniata</taxon>
        <taxon>Vertebrata</taxon>
        <taxon>Euteleostomi</taxon>
        <taxon>Archelosauria</taxon>
        <taxon>Archosauria</taxon>
        <taxon>Dinosauria</taxon>
        <taxon>Saurischia</taxon>
        <taxon>Theropoda</taxon>
        <taxon>Coelurosauria</taxon>
        <taxon>Aves</taxon>
        <taxon>Neognathae</taxon>
        <taxon>Neoaves</taxon>
        <taxon>Telluraves</taxon>
        <taxon>Australaves</taxon>
        <taxon>Passeriformes</taxon>
        <taxon>Philepittidae</taxon>
        <taxon>Neodrepanis</taxon>
    </lineage>
</organism>
<feature type="domain" description="Large ribosomal subunit protein bL9m C-terminal" evidence="1">
    <location>
        <begin position="32"/>
        <end position="96"/>
    </location>
</feature>
<dbReference type="AlphaFoldDB" id="A0A7L2RW68"/>
<dbReference type="Proteomes" id="UP000560066">
    <property type="component" value="Unassembled WGS sequence"/>
</dbReference>
<reference evidence="2 3" key="1">
    <citation type="submission" date="2019-09" db="EMBL/GenBank/DDBJ databases">
        <title>Bird 10,000 Genomes (B10K) Project - Family phase.</title>
        <authorList>
            <person name="Zhang G."/>
        </authorList>
    </citation>
    <scope>NUCLEOTIDE SEQUENCE [LARGE SCALE GENOMIC DNA]</scope>
    <source>
        <strain evidence="2">B10K-DU-002-79</strain>
    </source>
</reference>
<dbReference type="InterPro" id="IPR000244">
    <property type="entry name" value="Ribosomal_bL9"/>
</dbReference>
<dbReference type="EMBL" id="VYZS01281344">
    <property type="protein sequence ID" value="NXS12707.1"/>
    <property type="molecule type" value="Genomic_DNA"/>
</dbReference>
<dbReference type="GO" id="GO:0005840">
    <property type="term" value="C:ribosome"/>
    <property type="evidence" value="ECO:0007669"/>
    <property type="project" value="InterPro"/>
</dbReference>
<dbReference type="PANTHER" id="PTHR21368">
    <property type="entry name" value="50S RIBOSOMAL PROTEIN L9"/>
    <property type="match status" value="1"/>
</dbReference>
<evidence type="ECO:0000313" key="2">
    <source>
        <dbReference type="EMBL" id="NXS12707.1"/>
    </source>
</evidence>
<comment type="caution">
    <text evidence="2">The sequence shown here is derived from an EMBL/GenBank/DDBJ whole genome shotgun (WGS) entry which is preliminary data.</text>
</comment>
<keyword evidence="3" id="KW-1185">Reference proteome</keyword>
<feature type="non-terminal residue" evidence="2">
    <location>
        <position position="97"/>
    </location>
</feature>
<protein>
    <submittedName>
        <fullName evidence="2">RM09 protein</fullName>
    </submittedName>
</protein>
<dbReference type="OrthoDB" id="5555409at2759"/>
<sequence length="97" mass="11310">IPGIPEPLQPHLCLGSQTFPMSLPKHLFQLFQTLKFLQSCRLEVGMKNNVQWELSPEIVARHFLKNLRVFVPPQALKLPEEKITRWGEYWCEVTVRG</sequence>
<dbReference type="InterPro" id="IPR054302">
    <property type="entry name" value="Ribosomal_bL9m_C"/>
</dbReference>
<dbReference type="Pfam" id="PF22078">
    <property type="entry name" value="Ribosomal_bL9m_C"/>
    <property type="match status" value="1"/>
</dbReference>